<dbReference type="SUPFAM" id="SSF81383">
    <property type="entry name" value="F-box domain"/>
    <property type="match status" value="1"/>
</dbReference>
<sequence length="437" mass="46478">MPLRLDELPLELLVLTLRALSAQQLCCCDATCKALHAAARDESLWRSLCEQHWPSGPNLSSCRASFSSANGFAHLRRLPRRVIDVVERKDGPGRRAGQRDVPAQVTSVDADATRLVASLNAKGGAYGEVVCLSRTGVRRWSLQLGRLLKDVRIVGEHVLALHADTDWEPKLAVVGANGALRGQLCSLPAASAGAVPAGWGSYHGLAVPPSQPDTALAYSVSGCWCAVDLPTGATLLHADAGHLGSPDAEHYSLCADPLHPHLATAAWRAGARSWLGRVDVRCGAGLQAALLCTRHSGLLRVGAGREHRVLTSHARCKEIEPSLTVGFSSSHDSEHARSSQPRVEAWRCAGNGPDFDFNDGVLAAVSAGAPGTSFGAKLHVFADAPRRITADVPLSEIVIDDSYRHTCPRGIRVGGGTISLIADRRRAIQCLVAERLL</sequence>
<evidence type="ECO:0000256" key="1">
    <source>
        <dbReference type="SAM" id="SignalP"/>
    </source>
</evidence>
<dbReference type="AlphaFoldDB" id="A0A0D3IAG5"/>
<feature type="chain" id="PRO_5044187873" description="F-box domain-containing protein" evidence="1">
    <location>
        <begin position="23"/>
        <end position="437"/>
    </location>
</feature>
<dbReference type="EnsemblProtists" id="EOD08250">
    <property type="protein sequence ID" value="EOD08250"/>
    <property type="gene ID" value="EMIHUDRAFT_217867"/>
</dbReference>
<dbReference type="HOGENOM" id="CLU_620292_0_0_1"/>
<name>A0A0D3IAG5_EMIH1</name>
<dbReference type="PROSITE" id="PS50181">
    <property type="entry name" value="FBOX"/>
    <property type="match status" value="1"/>
</dbReference>
<reference evidence="3" key="2">
    <citation type="submission" date="2024-10" db="UniProtKB">
        <authorList>
            <consortium name="EnsemblProtists"/>
        </authorList>
    </citation>
    <scope>IDENTIFICATION</scope>
</reference>
<feature type="signal peptide" evidence="1">
    <location>
        <begin position="1"/>
        <end position="22"/>
    </location>
</feature>
<organism evidence="3 4">
    <name type="scientific">Emiliania huxleyi (strain CCMP1516)</name>
    <dbReference type="NCBI Taxonomy" id="280463"/>
    <lineage>
        <taxon>Eukaryota</taxon>
        <taxon>Haptista</taxon>
        <taxon>Haptophyta</taxon>
        <taxon>Prymnesiophyceae</taxon>
        <taxon>Isochrysidales</taxon>
        <taxon>Noelaerhabdaceae</taxon>
        <taxon>Emiliania</taxon>
    </lineage>
</organism>
<protein>
    <recommendedName>
        <fullName evidence="2">F-box domain-containing protein</fullName>
    </recommendedName>
</protein>
<dbReference type="InterPro" id="IPR001810">
    <property type="entry name" value="F-box_dom"/>
</dbReference>
<evidence type="ECO:0000313" key="4">
    <source>
        <dbReference type="Proteomes" id="UP000013827"/>
    </source>
</evidence>
<keyword evidence="1" id="KW-0732">Signal</keyword>
<feature type="domain" description="F-box" evidence="2">
    <location>
        <begin position="2"/>
        <end position="48"/>
    </location>
</feature>
<dbReference type="Pfam" id="PF12937">
    <property type="entry name" value="F-box-like"/>
    <property type="match status" value="1"/>
</dbReference>
<proteinExistence type="predicted"/>
<dbReference type="GeneID" id="17254259"/>
<dbReference type="KEGG" id="ehx:EMIHUDRAFT_217867"/>
<evidence type="ECO:0000259" key="2">
    <source>
        <dbReference type="PROSITE" id="PS50181"/>
    </source>
</evidence>
<dbReference type="RefSeq" id="XP_005760679.1">
    <property type="nucleotide sequence ID" value="XM_005760622.1"/>
</dbReference>
<keyword evidence="4" id="KW-1185">Reference proteome</keyword>
<dbReference type="Gene3D" id="1.20.1280.50">
    <property type="match status" value="1"/>
</dbReference>
<reference evidence="4" key="1">
    <citation type="journal article" date="2013" name="Nature">
        <title>Pan genome of the phytoplankton Emiliania underpins its global distribution.</title>
        <authorList>
            <person name="Read B.A."/>
            <person name="Kegel J."/>
            <person name="Klute M.J."/>
            <person name="Kuo A."/>
            <person name="Lefebvre S.C."/>
            <person name="Maumus F."/>
            <person name="Mayer C."/>
            <person name="Miller J."/>
            <person name="Monier A."/>
            <person name="Salamov A."/>
            <person name="Young J."/>
            <person name="Aguilar M."/>
            <person name="Claverie J.M."/>
            <person name="Frickenhaus S."/>
            <person name="Gonzalez K."/>
            <person name="Herman E.K."/>
            <person name="Lin Y.C."/>
            <person name="Napier J."/>
            <person name="Ogata H."/>
            <person name="Sarno A.F."/>
            <person name="Shmutz J."/>
            <person name="Schroeder D."/>
            <person name="de Vargas C."/>
            <person name="Verret F."/>
            <person name="von Dassow P."/>
            <person name="Valentin K."/>
            <person name="Van de Peer Y."/>
            <person name="Wheeler G."/>
            <person name="Dacks J.B."/>
            <person name="Delwiche C.F."/>
            <person name="Dyhrman S.T."/>
            <person name="Glockner G."/>
            <person name="John U."/>
            <person name="Richards T."/>
            <person name="Worden A.Z."/>
            <person name="Zhang X."/>
            <person name="Grigoriev I.V."/>
            <person name="Allen A.E."/>
            <person name="Bidle K."/>
            <person name="Borodovsky M."/>
            <person name="Bowler C."/>
            <person name="Brownlee C."/>
            <person name="Cock J.M."/>
            <person name="Elias M."/>
            <person name="Gladyshev V.N."/>
            <person name="Groth M."/>
            <person name="Guda C."/>
            <person name="Hadaegh A."/>
            <person name="Iglesias-Rodriguez M.D."/>
            <person name="Jenkins J."/>
            <person name="Jones B.M."/>
            <person name="Lawson T."/>
            <person name="Leese F."/>
            <person name="Lindquist E."/>
            <person name="Lobanov A."/>
            <person name="Lomsadze A."/>
            <person name="Malik S.B."/>
            <person name="Marsh M.E."/>
            <person name="Mackinder L."/>
            <person name="Mock T."/>
            <person name="Mueller-Roeber B."/>
            <person name="Pagarete A."/>
            <person name="Parker M."/>
            <person name="Probert I."/>
            <person name="Quesneville H."/>
            <person name="Raines C."/>
            <person name="Rensing S.A."/>
            <person name="Riano-Pachon D.M."/>
            <person name="Richier S."/>
            <person name="Rokitta S."/>
            <person name="Shiraiwa Y."/>
            <person name="Soanes D.M."/>
            <person name="van der Giezen M."/>
            <person name="Wahlund T.M."/>
            <person name="Williams B."/>
            <person name="Wilson W."/>
            <person name="Wolfe G."/>
            <person name="Wurch L.L."/>
        </authorList>
    </citation>
    <scope>NUCLEOTIDE SEQUENCE</scope>
</reference>
<dbReference type="PaxDb" id="2903-EOD08250"/>
<dbReference type="InterPro" id="IPR036047">
    <property type="entry name" value="F-box-like_dom_sf"/>
</dbReference>
<dbReference type="Proteomes" id="UP000013827">
    <property type="component" value="Unassembled WGS sequence"/>
</dbReference>
<evidence type="ECO:0000313" key="3">
    <source>
        <dbReference type="EnsemblProtists" id="EOD08250"/>
    </source>
</evidence>
<accession>A0A0D3IAG5</accession>